<dbReference type="Proteomes" id="UP000030746">
    <property type="component" value="Unassembled WGS sequence"/>
</dbReference>
<dbReference type="EMBL" id="KB203946">
    <property type="protein sequence ID" value="ESO82344.1"/>
    <property type="molecule type" value="Genomic_DNA"/>
</dbReference>
<accession>V4B264</accession>
<dbReference type="KEGG" id="lgi:LOTGIDRAFT_134796"/>
<evidence type="ECO:0000313" key="2">
    <source>
        <dbReference type="Proteomes" id="UP000030746"/>
    </source>
</evidence>
<dbReference type="CTD" id="20233604"/>
<protein>
    <submittedName>
        <fullName evidence="1">Uncharacterized protein</fullName>
    </submittedName>
</protein>
<dbReference type="HOGENOM" id="CLU_3147469_0_0_1"/>
<sequence length="49" mass="5975">LYIVQNNCTLSRHAVHYTEKLYIIWHNLIQNNCALYRLAVYYTELLYII</sequence>
<dbReference type="RefSeq" id="XP_009067004.1">
    <property type="nucleotide sequence ID" value="XM_009068756.1"/>
</dbReference>
<reference evidence="1 2" key="1">
    <citation type="journal article" date="2013" name="Nature">
        <title>Insights into bilaterian evolution from three spiralian genomes.</title>
        <authorList>
            <person name="Simakov O."/>
            <person name="Marletaz F."/>
            <person name="Cho S.J."/>
            <person name="Edsinger-Gonzales E."/>
            <person name="Havlak P."/>
            <person name="Hellsten U."/>
            <person name="Kuo D.H."/>
            <person name="Larsson T."/>
            <person name="Lv J."/>
            <person name="Arendt D."/>
            <person name="Savage R."/>
            <person name="Osoegawa K."/>
            <person name="de Jong P."/>
            <person name="Grimwood J."/>
            <person name="Chapman J.A."/>
            <person name="Shapiro H."/>
            <person name="Aerts A."/>
            <person name="Otillar R.P."/>
            <person name="Terry A.Y."/>
            <person name="Boore J.L."/>
            <person name="Grigoriev I.V."/>
            <person name="Lindberg D.R."/>
            <person name="Seaver E.C."/>
            <person name="Weisblat D.A."/>
            <person name="Putnam N.H."/>
            <person name="Rokhsar D.S."/>
        </authorList>
    </citation>
    <scope>NUCLEOTIDE SEQUENCE [LARGE SCALE GENOMIC DNA]</scope>
</reference>
<feature type="non-terminal residue" evidence="1">
    <location>
        <position position="1"/>
    </location>
</feature>
<keyword evidence="2" id="KW-1185">Reference proteome</keyword>
<dbReference type="AlphaFoldDB" id="V4B264"/>
<gene>
    <name evidence="1" type="ORF">LOTGIDRAFT_134796</name>
</gene>
<organism evidence="1 2">
    <name type="scientific">Lottia gigantea</name>
    <name type="common">Giant owl limpet</name>
    <dbReference type="NCBI Taxonomy" id="225164"/>
    <lineage>
        <taxon>Eukaryota</taxon>
        <taxon>Metazoa</taxon>
        <taxon>Spiralia</taxon>
        <taxon>Lophotrochozoa</taxon>
        <taxon>Mollusca</taxon>
        <taxon>Gastropoda</taxon>
        <taxon>Patellogastropoda</taxon>
        <taxon>Lottioidea</taxon>
        <taxon>Lottiidae</taxon>
        <taxon>Lottia</taxon>
    </lineage>
</organism>
<dbReference type="GeneID" id="20233604"/>
<evidence type="ECO:0000313" key="1">
    <source>
        <dbReference type="EMBL" id="ESO82344.1"/>
    </source>
</evidence>
<name>V4B264_LOTGI</name>
<proteinExistence type="predicted"/>